<dbReference type="CDD" id="cd16442">
    <property type="entry name" value="BPL"/>
    <property type="match status" value="1"/>
</dbReference>
<keyword evidence="2" id="KW-0092">Biotin</keyword>
<evidence type="ECO:0000259" key="4">
    <source>
        <dbReference type="PROSITE" id="PS51733"/>
    </source>
</evidence>
<organism evidence="5 6">
    <name type="scientific">Nocardioides conyzicola</name>
    <dbReference type="NCBI Taxonomy" id="1651781"/>
    <lineage>
        <taxon>Bacteria</taxon>
        <taxon>Bacillati</taxon>
        <taxon>Actinomycetota</taxon>
        <taxon>Actinomycetes</taxon>
        <taxon>Propionibacteriales</taxon>
        <taxon>Nocardioidaceae</taxon>
        <taxon>Nocardioides</taxon>
    </lineage>
</organism>
<dbReference type="InterPro" id="IPR004408">
    <property type="entry name" value="Biotin_CoA_COase_ligase"/>
</dbReference>
<proteinExistence type="predicted"/>
<feature type="domain" description="BPL/LPL catalytic" evidence="4">
    <location>
        <begin position="63"/>
        <end position="249"/>
    </location>
</feature>
<dbReference type="Pfam" id="PF03099">
    <property type="entry name" value="BPL_LplA_LipB"/>
    <property type="match status" value="1"/>
</dbReference>
<dbReference type="Pfam" id="PF02237">
    <property type="entry name" value="BPL_C"/>
    <property type="match status" value="1"/>
</dbReference>
<dbReference type="Gene3D" id="3.30.930.10">
    <property type="entry name" value="Bira Bifunctional Protein, Domain 2"/>
    <property type="match status" value="1"/>
</dbReference>
<dbReference type="EC" id="6.3.4.15" evidence="3"/>
<keyword evidence="6" id="KW-1185">Reference proteome</keyword>
<evidence type="ECO:0000313" key="6">
    <source>
        <dbReference type="Proteomes" id="UP001499974"/>
    </source>
</evidence>
<dbReference type="SUPFAM" id="SSF55681">
    <property type="entry name" value="Class II aaRS and biotin synthetases"/>
    <property type="match status" value="1"/>
</dbReference>
<evidence type="ECO:0000256" key="2">
    <source>
        <dbReference type="ARBA" id="ARBA00023267"/>
    </source>
</evidence>
<dbReference type="PANTHER" id="PTHR12835">
    <property type="entry name" value="BIOTIN PROTEIN LIGASE"/>
    <property type="match status" value="1"/>
</dbReference>
<evidence type="ECO:0000256" key="3">
    <source>
        <dbReference type="ARBA" id="ARBA00024227"/>
    </source>
</evidence>
<dbReference type="NCBIfam" id="TIGR00121">
    <property type="entry name" value="birA_ligase"/>
    <property type="match status" value="1"/>
</dbReference>
<sequence length="321" mass="33274">MDGLVEPPVQVGQLARGGVEVEVGRDVGSLAGLGTHLGLLVRVRLGPWVNVVPVTSPSMRRISLDPAPLAALAPDLVVELLETTTSTNAVGAERARAGAAEGLVVVAEHQTAARGRLDRTWEAPPRSSLVFSLVLRPTVPLAHWPWLPLLTGLTVASTLRAEGYDAGVKWPNDVLIGDRKLVGILVERVETPDGPAAIVGIGINVSLTVADLPVPTATSLAIESGAEPDRTALLVVLLRALREAYDAWQAGGDRATDELRTAYAAACVTVGRDVRVELPGDAVLTGRATGVDPGGRLVVAGPGGDTVVGAGDVVHVRAVDR</sequence>
<dbReference type="PROSITE" id="PS51733">
    <property type="entry name" value="BPL_LPL_CATALYTIC"/>
    <property type="match status" value="1"/>
</dbReference>
<evidence type="ECO:0000313" key="5">
    <source>
        <dbReference type="EMBL" id="GAA4693154.1"/>
    </source>
</evidence>
<reference evidence="6" key="1">
    <citation type="journal article" date="2019" name="Int. J. Syst. Evol. Microbiol.">
        <title>The Global Catalogue of Microorganisms (GCM) 10K type strain sequencing project: providing services to taxonomists for standard genome sequencing and annotation.</title>
        <authorList>
            <consortium name="The Broad Institute Genomics Platform"/>
            <consortium name="The Broad Institute Genome Sequencing Center for Infectious Disease"/>
            <person name="Wu L."/>
            <person name="Ma J."/>
        </authorList>
    </citation>
    <scope>NUCLEOTIDE SEQUENCE [LARGE SCALE GENOMIC DNA]</scope>
    <source>
        <strain evidence="6">JCM 18531</strain>
    </source>
</reference>
<dbReference type="Proteomes" id="UP001499974">
    <property type="component" value="Unassembled WGS sequence"/>
</dbReference>
<dbReference type="PANTHER" id="PTHR12835:SF5">
    <property type="entry name" value="BIOTIN--PROTEIN LIGASE"/>
    <property type="match status" value="1"/>
</dbReference>
<name>A0ABP8WSH7_9ACTN</name>
<dbReference type="InterPro" id="IPR003142">
    <property type="entry name" value="BPL_C"/>
</dbReference>
<dbReference type="EMBL" id="BAABKM010000001">
    <property type="protein sequence ID" value="GAA4693154.1"/>
    <property type="molecule type" value="Genomic_DNA"/>
</dbReference>
<accession>A0ABP8WSH7</accession>
<keyword evidence="1" id="KW-0436">Ligase</keyword>
<gene>
    <name evidence="5" type="ORF">GCM10023349_05440</name>
</gene>
<comment type="caution">
    <text evidence="5">The sequence shown here is derived from an EMBL/GenBank/DDBJ whole genome shotgun (WGS) entry which is preliminary data.</text>
</comment>
<dbReference type="Gene3D" id="2.30.30.100">
    <property type="match status" value="1"/>
</dbReference>
<protein>
    <recommendedName>
        <fullName evidence="3">biotin--[biotin carboxyl-carrier protein] ligase</fullName>
        <ecNumber evidence="3">6.3.4.15</ecNumber>
    </recommendedName>
</protein>
<dbReference type="InterPro" id="IPR004143">
    <property type="entry name" value="BPL_LPL_catalytic"/>
</dbReference>
<dbReference type="InterPro" id="IPR045864">
    <property type="entry name" value="aa-tRNA-synth_II/BPL/LPL"/>
</dbReference>
<evidence type="ECO:0000256" key="1">
    <source>
        <dbReference type="ARBA" id="ARBA00022598"/>
    </source>
</evidence>